<dbReference type="InterPro" id="IPR006750">
    <property type="entry name" value="YdcZ"/>
</dbReference>
<feature type="transmembrane region" description="Helical" evidence="1">
    <location>
        <begin position="308"/>
        <end position="326"/>
    </location>
</feature>
<evidence type="ECO:0008006" key="4">
    <source>
        <dbReference type="Google" id="ProtNLM"/>
    </source>
</evidence>
<evidence type="ECO:0000313" key="3">
    <source>
        <dbReference type="Proteomes" id="UP000051581"/>
    </source>
</evidence>
<feature type="transmembrane region" description="Helical" evidence="1">
    <location>
        <begin position="41"/>
        <end position="63"/>
    </location>
</feature>
<reference evidence="2 3" key="1">
    <citation type="journal article" date="2015" name="Genome Announc.">
        <title>Expanding the biotechnology potential of lactobacilli through comparative genomics of 213 strains and associated genera.</title>
        <authorList>
            <person name="Sun Z."/>
            <person name="Harris H.M."/>
            <person name="McCann A."/>
            <person name="Guo C."/>
            <person name="Argimon S."/>
            <person name="Zhang W."/>
            <person name="Yang X."/>
            <person name="Jeffery I.B."/>
            <person name="Cooney J.C."/>
            <person name="Kagawa T.F."/>
            <person name="Liu W."/>
            <person name="Song Y."/>
            <person name="Salvetti E."/>
            <person name="Wrobel A."/>
            <person name="Rasinkangas P."/>
            <person name="Parkhill J."/>
            <person name="Rea M.C."/>
            <person name="O'Sullivan O."/>
            <person name="Ritari J."/>
            <person name="Douillard F.P."/>
            <person name="Paul Ross R."/>
            <person name="Yang R."/>
            <person name="Briner A.E."/>
            <person name="Felis G.E."/>
            <person name="de Vos W.M."/>
            <person name="Barrangou R."/>
            <person name="Klaenhammer T.R."/>
            <person name="Caufield P.W."/>
            <person name="Cui Y."/>
            <person name="Zhang H."/>
            <person name="O'Toole P.W."/>
        </authorList>
    </citation>
    <scope>NUCLEOTIDE SEQUENCE [LARGE SCALE GENOMIC DNA]</scope>
    <source>
        <strain evidence="2 3">DSM 19904</strain>
    </source>
</reference>
<gene>
    <name evidence="2" type="ORF">FD17_GL001123</name>
</gene>
<name>A0A0R1L1Z6_9LACO</name>
<dbReference type="PANTHER" id="PTHR34821">
    <property type="entry name" value="INNER MEMBRANE PROTEIN YDCZ"/>
    <property type="match status" value="1"/>
</dbReference>
<comment type="caution">
    <text evidence="2">The sequence shown here is derived from an EMBL/GenBank/DDBJ whole genome shotgun (WGS) entry which is preliminary data.</text>
</comment>
<dbReference type="PATRIC" id="fig|1423808.3.peg.1133"/>
<feature type="transmembrane region" description="Helical" evidence="1">
    <location>
        <begin position="112"/>
        <end position="132"/>
    </location>
</feature>
<keyword evidence="1" id="KW-1133">Transmembrane helix</keyword>
<evidence type="ECO:0000313" key="2">
    <source>
        <dbReference type="EMBL" id="KRK89536.1"/>
    </source>
</evidence>
<dbReference type="AlphaFoldDB" id="A0A0R1L1Z6"/>
<proteinExistence type="predicted"/>
<accession>A0A0R1L1Z6</accession>
<evidence type="ECO:0000256" key="1">
    <source>
        <dbReference type="SAM" id="Phobius"/>
    </source>
</evidence>
<protein>
    <recommendedName>
        <fullName evidence="4">Integral membrane protein</fullName>
    </recommendedName>
</protein>
<sequence length="329" mass="35237">MNTDYYLKWEKIKMLLFMLISVVAGFMLANQSPINSDLRTIVKSPFIAAAISFVVGTIFLAVTSLVMSGRVFPSSTFVQTQPAWIWLGGVLGSVYLTSNVLLFPKIGAIQTVILPVLGQIVMGSVIDMFGWFGTSQIPITLARLAGIAIMTVGVLTAVVLPSVGNKDVREFDSSTVSGKDRLVVMGWQSWAVLVGFIAAIQQAINGHLGTLLASPSQASFISFGVGTVIVIIVALAVDKRVPSIQELKKAKPWNWLGGFLGALFVLVSVITVPKIGAGLTIMMGLIGQIFGSILIQQFGWWRSVKSQVVLAQIVGMIVMLVGVVLIKLA</sequence>
<feature type="transmembrane region" description="Helical" evidence="1">
    <location>
        <begin position="83"/>
        <end position="103"/>
    </location>
</feature>
<dbReference type="Proteomes" id="UP000051581">
    <property type="component" value="Unassembled WGS sequence"/>
</dbReference>
<feature type="transmembrane region" description="Helical" evidence="1">
    <location>
        <begin position="277"/>
        <end position="296"/>
    </location>
</feature>
<keyword evidence="1" id="KW-0472">Membrane</keyword>
<dbReference type="GO" id="GO:0005886">
    <property type="term" value="C:plasma membrane"/>
    <property type="evidence" value="ECO:0007669"/>
    <property type="project" value="TreeGrafter"/>
</dbReference>
<feature type="transmembrane region" description="Helical" evidence="1">
    <location>
        <begin position="12"/>
        <end position="29"/>
    </location>
</feature>
<dbReference type="Pfam" id="PF04657">
    <property type="entry name" value="DMT_YdcZ"/>
    <property type="match status" value="2"/>
</dbReference>
<keyword evidence="3" id="KW-1185">Reference proteome</keyword>
<feature type="transmembrane region" description="Helical" evidence="1">
    <location>
        <begin position="216"/>
        <end position="237"/>
    </location>
</feature>
<dbReference type="EMBL" id="AZEA01000002">
    <property type="protein sequence ID" value="KRK89536.1"/>
    <property type="molecule type" value="Genomic_DNA"/>
</dbReference>
<keyword evidence="1" id="KW-0812">Transmembrane</keyword>
<dbReference type="PANTHER" id="PTHR34821:SF2">
    <property type="entry name" value="INNER MEMBRANE PROTEIN YDCZ"/>
    <property type="match status" value="1"/>
</dbReference>
<feature type="transmembrane region" description="Helical" evidence="1">
    <location>
        <begin position="184"/>
        <end position="204"/>
    </location>
</feature>
<feature type="transmembrane region" description="Helical" evidence="1">
    <location>
        <begin position="144"/>
        <end position="163"/>
    </location>
</feature>
<organism evidence="2 3">
    <name type="scientific">Lentilactobacillus sunkii DSM 19904</name>
    <dbReference type="NCBI Taxonomy" id="1423808"/>
    <lineage>
        <taxon>Bacteria</taxon>
        <taxon>Bacillati</taxon>
        <taxon>Bacillota</taxon>
        <taxon>Bacilli</taxon>
        <taxon>Lactobacillales</taxon>
        <taxon>Lactobacillaceae</taxon>
        <taxon>Lentilactobacillus</taxon>
    </lineage>
</organism>
<feature type="transmembrane region" description="Helical" evidence="1">
    <location>
        <begin position="253"/>
        <end position="271"/>
    </location>
</feature>